<protein>
    <submittedName>
        <fullName evidence="1">Uncharacterized protein</fullName>
    </submittedName>
</protein>
<evidence type="ECO:0000313" key="1">
    <source>
        <dbReference type="EMBL" id="CAK9182830.1"/>
    </source>
</evidence>
<dbReference type="Proteomes" id="UP001642360">
    <property type="component" value="Unassembled WGS sequence"/>
</dbReference>
<accession>A0ABC8UP40</accession>
<dbReference type="AlphaFoldDB" id="A0ABC8UP40"/>
<organism evidence="1 2">
    <name type="scientific">Ilex paraguariensis</name>
    <name type="common">yerba mate</name>
    <dbReference type="NCBI Taxonomy" id="185542"/>
    <lineage>
        <taxon>Eukaryota</taxon>
        <taxon>Viridiplantae</taxon>
        <taxon>Streptophyta</taxon>
        <taxon>Embryophyta</taxon>
        <taxon>Tracheophyta</taxon>
        <taxon>Spermatophyta</taxon>
        <taxon>Magnoliopsida</taxon>
        <taxon>eudicotyledons</taxon>
        <taxon>Gunneridae</taxon>
        <taxon>Pentapetalae</taxon>
        <taxon>asterids</taxon>
        <taxon>campanulids</taxon>
        <taxon>Aquifoliales</taxon>
        <taxon>Aquifoliaceae</taxon>
        <taxon>Ilex</taxon>
    </lineage>
</organism>
<sequence>MLMYQVNPTAVRLDHQSVTTSRGSGPRFAVYTPTGIVFSSGNPAGDGLRILSSHLIPRVTYRSIEELRRLLEQKILLYR</sequence>
<evidence type="ECO:0000313" key="2">
    <source>
        <dbReference type="Proteomes" id="UP001642360"/>
    </source>
</evidence>
<reference evidence="1 2" key="1">
    <citation type="submission" date="2024-02" db="EMBL/GenBank/DDBJ databases">
        <authorList>
            <person name="Vignale AGUSTIN F."/>
            <person name="Sosa J E."/>
            <person name="Modenutti C."/>
        </authorList>
    </citation>
    <scope>NUCLEOTIDE SEQUENCE [LARGE SCALE GENOMIC DNA]</scope>
</reference>
<name>A0ABC8UP40_9AQUA</name>
<proteinExistence type="predicted"/>
<gene>
    <name evidence="1" type="ORF">ILEXP_LOCUS53052</name>
</gene>
<keyword evidence="2" id="KW-1185">Reference proteome</keyword>
<comment type="caution">
    <text evidence="1">The sequence shown here is derived from an EMBL/GenBank/DDBJ whole genome shotgun (WGS) entry which is preliminary data.</text>
</comment>
<dbReference type="EMBL" id="CAUOFW020008447">
    <property type="protein sequence ID" value="CAK9182830.1"/>
    <property type="molecule type" value="Genomic_DNA"/>
</dbReference>